<dbReference type="Proteomes" id="UP000325081">
    <property type="component" value="Unassembled WGS sequence"/>
</dbReference>
<keyword evidence="2" id="KW-0547">Nucleotide-binding</keyword>
<evidence type="ECO:0000256" key="1">
    <source>
        <dbReference type="ARBA" id="ARBA00010378"/>
    </source>
</evidence>
<dbReference type="InterPro" id="IPR050773">
    <property type="entry name" value="CbxX/CfxQ_RuBisCO_ESX"/>
</dbReference>
<feature type="domain" description="AAA+ ATPase" evidence="5">
    <location>
        <begin position="71"/>
        <end position="209"/>
    </location>
</feature>
<comment type="similarity">
    <text evidence="1">Belongs to the CbxX/CfxQ family.</text>
</comment>
<dbReference type="Gene3D" id="3.40.50.300">
    <property type="entry name" value="P-loop containing nucleotide triphosphate hydrolases"/>
    <property type="match status" value="1"/>
</dbReference>
<reference evidence="7" key="1">
    <citation type="journal article" date="2019" name="Curr. Biol.">
        <title>Genome Sequence of Striga asiatica Provides Insight into the Evolution of Plant Parasitism.</title>
        <authorList>
            <person name="Yoshida S."/>
            <person name="Kim S."/>
            <person name="Wafula E.K."/>
            <person name="Tanskanen J."/>
            <person name="Kim Y.M."/>
            <person name="Honaas L."/>
            <person name="Yang Z."/>
            <person name="Spallek T."/>
            <person name="Conn C.E."/>
            <person name="Ichihashi Y."/>
            <person name="Cheong K."/>
            <person name="Cui S."/>
            <person name="Der J.P."/>
            <person name="Gundlach H."/>
            <person name="Jiao Y."/>
            <person name="Hori C."/>
            <person name="Ishida J.K."/>
            <person name="Kasahara H."/>
            <person name="Kiba T."/>
            <person name="Kim M.S."/>
            <person name="Koo N."/>
            <person name="Laohavisit A."/>
            <person name="Lee Y.H."/>
            <person name="Lumba S."/>
            <person name="McCourt P."/>
            <person name="Mortimer J.C."/>
            <person name="Mutuku J.M."/>
            <person name="Nomura T."/>
            <person name="Sasaki-Sekimoto Y."/>
            <person name="Seto Y."/>
            <person name="Wang Y."/>
            <person name="Wakatake T."/>
            <person name="Sakakibara H."/>
            <person name="Demura T."/>
            <person name="Yamaguchi S."/>
            <person name="Yoneyama K."/>
            <person name="Manabe R.I."/>
            <person name="Nelson D.C."/>
            <person name="Schulman A.H."/>
            <person name="Timko M.P."/>
            <person name="dePamphilis C.W."/>
            <person name="Choi D."/>
            <person name="Shirasu K."/>
        </authorList>
    </citation>
    <scope>NUCLEOTIDE SEQUENCE [LARGE SCALE GENOMIC DNA]</scope>
    <source>
        <strain evidence="7">cv. UVA1</strain>
    </source>
</reference>
<comment type="caution">
    <text evidence="6">The sequence shown here is derived from an EMBL/GenBank/DDBJ whole genome shotgun (WGS) entry which is preliminary data.</text>
</comment>
<keyword evidence="4" id="KW-0812">Transmembrane</keyword>
<dbReference type="PANTHER" id="PTHR43392">
    <property type="entry name" value="AAA-TYPE ATPASE FAMILY PROTEIN / ANKYRIN REPEAT FAMILY PROTEIN"/>
    <property type="match status" value="1"/>
</dbReference>
<dbReference type="CDD" id="cd00009">
    <property type="entry name" value="AAA"/>
    <property type="match status" value="1"/>
</dbReference>
<dbReference type="EMBL" id="BKCP01004113">
    <property type="protein sequence ID" value="GER29625.1"/>
    <property type="molecule type" value="Genomic_DNA"/>
</dbReference>
<keyword evidence="7" id="KW-1185">Reference proteome</keyword>
<feature type="transmembrane region" description="Helical" evidence="4">
    <location>
        <begin position="400"/>
        <end position="424"/>
    </location>
</feature>
<dbReference type="InterPro" id="IPR027417">
    <property type="entry name" value="P-loop_NTPase"/>
</dbReference>
<keyword evidence="4" id="KW-1133">Transmembrane helix</keyword>
<dbReference type="Pfam" id="PF00004">
    <property type="entry name" value="AAA"/>
    <property type="match status" value="1"/>
</dbReference>
<name>A0A5A7P9U7_STRAF</name>
<evidence type="ECO:0000256" key="2">
    <source>
        <dbReference type="ARBA" id="ARBA00022741"/>
    </source>
</evidence>
<keyword evidence="4" id="KW-0472">Membrane</keyword>
<evidence type="ECO:0000313" key="7">
    <source>
        <dbReference type="Proteomes" id="UP000325081"/>
    </source>
</evidence>
<dbReference type="InterPro" id="IPR003959">
    <property type="entry name" value="ATPase_AAA_core"/>
</dbReference>
<dbReference type="PRINTS" id="PR00819">
    <property type="entry name" value="CBXCFQXSUPER"/>
</dbReference>
<dbReference type="SUPFAM" id="SSF52540">
    <property type="entry name" value="P-loop containing nucleoside triphosphate hydrolases"/>
    <property type="match status" value="1"/>
</dbReference>
<dbReference type="GO" id="GO:0005524">
    <property type="term" value="F:ATP binding"/>
    <property type="evidence" value="ECO:0007669"/>
    <property type="project" value="UniProtKB-KW"/>
</dbReference>
<dbReference type="OrthoDB" id="10261663at2759"/>
<dbReference type="FunFam" id="3.40.50.300:FF:000216">
    <property type="entry name" value="Type VII secretion ATPase EccA"/>
    <property type="match status" value="1"/>
</dbReference>
<dbReference type="SMART" id="SM00382">
    <property type="entry name" value="AAA"/>
    <property type="match status" value="1"/>
</dbReference>
<proteinExistence type="inferred from homology"/>
<dbReference type="InterPro" id="IPR003593">
    <property type="entry name" value="AAA+_ATPase"/>
</dbReference>
<dbReference type="GO" id="GO:0016887">
    <property type="term" value="F:ATP hydrolysis activity"/>
    <property type="evidence" value="ECO:0007669"/>
    <property type="project" value="InterPro"/>
</dbReference>
<dbReference type="AlphaFoldDB" id="A0A5A7P9U7"/>
<evidence type="ECO:0000256" key="3">
    <source>
        <dbReference type="ARBA" id="ARBA00022840"/>
    </source>
</evidence>
<dbReference type="InterPro" id="IPR000641">
    <property type="entry name" value="CbxX/CfxQ"/>
</dbReference>
<accession>A0A5A7P9U7</accession>
<evidence type="ECO:0000256" key="4">
    <source>
        <dbReference type="SAM" id="Phobius"/>
    </source>
</evidence>
<sequence length="432" mass="49504">MLGINFVDIEGKGEEILNYLSSSEEKMDEFERELSRIIGLESLKSQLRRWAKQMLIDEKRRSLSIQIGQRKPPHMAFLGNPGTGKTTIARLIGKLLHMVGSIPSNKVVEVQRTDLVAKYIGQTGAQTRAKIKEAEGGILFVDEAYRLMPTKLQTNDYGKEALEEMMSHMDKGNIVVIFAGYREEMQRVISANPGFRRRVTKFFYFDDFTCRELAKIAHLKMRDNTSPLYGFRLHESCTVARIAEKLKQESSVEQRREMNGGLVDLMLVNARESLDGRIDVSCKDINTLLTITLEDLVAGLRSMKEHKHLMNKDLTAEIKHDSNEELATKKVLEDFAAELRSIKRQQPKLHDSEEDLATRKVLEDLAAEVRLIKKQQQQPKGCNKMKKRGVMSFLFNDDNWGLSLIFSFICCWLLVITLICMDFLRKQKISLV</sequence>
<protein>
    <submittedName>
        <fullName evidence="6">AAA-type ATPase family protein</fullName>
    </submittedName>
</protein>
<gene>
    <name evidence="6" type="ORF">STAS_05497</name>
</gene>
<keyword evidence="3" id="KW-0067">ATP-binding</keyword>
<organism evidence="6 7">
    <name type="scientific">Striga asiatica</name>
    <name type="common">Asiatic witchweed</name>
    <name type="synonym">Buchnera asiatica</name>
    <dbReference type="NCBI Taxonomy" id="4170"/>
    <lineage>
        <taxon>Eukaryota</taxon>
        <taxon>Viridiplantae</taxon>
        <taxon>Streptophyta</taxon>
        <taxon>Embryophyta</taxon>
        <taxon>Tracheophyta</taxon>
        <taxon>Spermatophyta</taxon>
        <taxon>Magnoliopsida</taxon>
        <taxon>eudicotyledons</taxon>
        <taxon>Gunneridae</taxon>
        <taxon>Pentapetalae</taxon>
        <taxon>asterids</taxon>
        <taxon>lamiids</taxon>
        <taxon>Lamiales</taxon>
        <taxon>Orobanchaceae</taxon>
        <taxon>Buchnereae</taxon>
        <taxon>Striga</taxon>
    </lineage>
</organism>
<dbReference type="PANTHER" id="PTHR43392:SF2">
    <property type="entry name" value="AAA-TYPE ATPASE FAMILY PROTEIN _ ANKYRIN REPEAT FAMILY PROTEIN"/>
    <property type="match status" value="1"/>
</dbReference>
<evidence type="ECO:0000313" key="6">
    <source>
        <dbReference type="EMBL" id="GER29625.1"/>
    </source>
</evidence>
<evidence type="ECO:0000259" key="5">
    <source>
        <dbReference type="SMART" id="SM00382"/>
    </source>
</evidence>